<proteinExistence type="inferred from homology"/>
<keyword evidence="6" id="KW-0210">Decarboxylase</keyword>
<dbReference type="AlphaFoldDB" id="A0A3Q3X8H4"/>
<dbReference type="Ensembl" id="ENSMMOT00000024976.1">
    <property type="protein sequence ID" value="ENSMMOP00000024565.1"/>
    <property type="gene ID" value="ENSMMOG00000018674.1"/>
</dbReference>
<dbReference type="InterPro" id="IPR015424">
    <property type="entry name" value="PyrdxlP-dep_Trfase"/>
</dbReference>
<reference evidence="11" key="2">
    <citation type="submission" date="2025-09" db="UniProtKB">
        <authorList>
            <consortium name="Ensembl"/>
        </authorList>
    </citation>
    <scope>IDENTIFICATION</scope>
</reference>
<dbReference type="GO" id="GO:0001694">
    <property type="term" value="P:histamine biosynthetic process"/>
    <property type="evidence" value="ECO:0007669"/>
    <property type="project" value="TreeGrafter"/>
</dbReference>
<evidence type="ECO:0000313" key="12">
    <source>
        <dbReference type="Proteomes" id="UP000261620"/>
    </source>
</evidence>
<keyword evidence="8 10" id="KW-0456">Lyase</keyword>
<reference evidence="11" key="1">
    <citation type="submission" date="2025-08" db="UniProtKB">
        <authorList>
            <consortium name="Ensembl"/>
        </authorList>
    </citation>
    <scope>IDENTIFICATION</scope>
</reference>
<dbReference type="EC" id="4.1.1.22" evidence="4"/>
<organism evidence="11 12">
    <name type="scientific">Mola mola</name>
    <name type="common">Ocean sunfish</name>
    <name type="synonym">Tetraodon mola</name>
    <dbReference type="NCBI Taxonomy" id="94237"/>
    <lineage>
        <taxon>Eukaryota</taxon>
        <taxon>Metazoa</taxon>
        <taxon>Chordata</taxon>
        <taxon>Craniata</taxon>
        <taxon>Vertebrata</taxon>
        <taxon>Euteleostomi</taxon>
        <taxon>Actinopterygii</taxon>
        <taxon>Neopterygii</taxon>
        <taxon>Teleostei</taxon>
        <taxon>Neoteleostei</taxon>
        <taxon>Acanthomorphata</taxon>
        <taxon>Eupercaria</taxon>
        <taxon>Tetraodontiformes</taxon>
        <taxon>Molidae</taxon>
        <taxon>Mola</taxon>
    </lineage>
</organism>
<evidence type="ECO:0000256" key="1">
    <source>
        <dbReference type="ARBA" id="ARBA00001933"/>
    </source>
</evidence>
<dbReference type="GO" id="GO:0004398">
    <property type="term" value="F:histidine decarboxylase activity"/>
    <property type="evidence" value="ECO:0007669"/>
    <property type="project" value="UniProtKB-EC"/>
</dbReference>
<dbReference type="GO" id="GO:0005737">
    <property type="term" value="C:cytoplasm"/>
    <property type="evidence" value="ECO:0007669"/>
    <property type="project" value="TreeGrafter"/>
</dbReference>
<dbReference type="Gene3D" id="3.40.640.10">
    <property type="entry name" value="Type I PLP-dependent aspartate aminotransferase-like (Major domain)"/>
    <property type="match status" value="1"/>
</dbReference>
<dbReference type="SUPFAM" id="SSF53383">
    <property type="entry name" value="PLP-dependent transferases"/>
    <property type="match status" value="1"/>
</dbReference>
<evidence type="ECO:0000256" key="7">
    <source>
        <dbReference type="ARBA" id="ARBA00022898"/>
    </source>
</evidence>
<dbReference type="GO" id="GO:0006548">
    <property type="term" value="P:L-histidine catabolic process"/>
    <property type="evidence" value="ECO:0007669"/>
    <property type="project" value="TreeGrafter"/>
</dbReference>
<comment type="cofactor">
    <cofactor evidence="1 10">
        <name>pyridoxal 5'-phosphate</name>
        <dbReference type="ChEBI" id="CHEBI:597326"/>
    </cofactor>
</comment>
<keyword evidence="5" id="KW-0127">Catecholamine biosynthesis</keyword>
<dbReference type="Pfam" id="PF00282">
    <property type="entry name" value="Pyridoxal_deC"/>
    <property type="match status" value="1"/>
</dbReference>
<dbReference type="GO" id="GO:0030170">
    <property type="term" value="F:pyridoxal phosphate binding"/>
    <property type="evidence" value="ECO:0007669"/>
    <property type="project" value="InterPro"/>
</dbReference>
<name>A0A3Q3X8H4_MOLML</name>
<accession>A0A3Q3X8H4</accession>
<dbReference type="InterPro" id="IPR015421">
    <property type="entry name" value="PyrdxlP-dep_Trfase_major"/>
</dbReference>
<evidence type="ECO:0000256" key="8">
    <source>
        <dbReference type="ARBA" id="ARBA00023239"/>
    </source>
</evidence>
<dbReference type="Proteomes" id="UP000261620">
    <property type="component" value="Unplaced"/>
</dbReference>
<evidence type="ECO:0000256" key="10">
    <source>
        <dbReference type="RuleBase" id="RU000382"/>
    </source>
</evidence>
<dbReference type="PANTHER" id="PTHR11999:SF68">
    <property type="entry name" value="HISTIDINE DECARBOXYLASE"/>
    <property type="match status" value="1"/>
</dbReference>
<keyword evidence="12" id="KW-1185">Reference proteome</keyword>
<dbReference type="InterPro" id="IPR015422">
    <property type="entry name" value="PyrdxlP-dep_Trfase_small"/>
</dbReference>
<comment type="subunit">
    <text evidence="3">Homodimer.</text>
</comment>
<evidence type="ECO:0000256" key="6">
    <source>
        <dbReference type="ARBA" id="ARBA00022793"/>
    </source>
</evidence>
<evidence type="ECO:0000256" key="4">
    <source>
        <dbReference type="ARBA" id="ARBA00012320"/>
    </source>
</evidence>
<keyword evidence="7 10" id="KW-0663">Pyridoxal phosphate</keyword>
<dbReference type="PANTHER" id="PTHR11999">
    <property type="entry name" value="GROUP II PYRIDOXAL-5-PHOSPHATE DECARBOXYLASE"/>
    <property type="match status" value="1"/>
</dbReference>
<evidence type="ECO:0000256" key="3">
    <source>
        <dbReference type="ARBA" id="ARBA00011738"/>
    </source>
</evidence>
<evidence type="ECO:0000256" key="9">
    <source>
        <dbReference type="ARBA" id="ARBA00039946"/>
    </source>
</evidence>
<dbReference type="PRINTS" id="PR00800">
    <property type="entry name" value="YHDCRBOXLASE"/>
</dbReference>
<protein>
    <recommendedName>
        <fullName evidence="9">Histidine decarboxylase</fullName>
        <ecNumber evidence="4">4.1.1.22</ecNumber>
    </recommendedName>
</protein>
<dbReference type="Gene3D" id="3.90.1150.10">
    <property type="entry name" value="Aspartate Aminotransferase, domain 1"/>
    <property type="match status" value="1"/>
</dbReference>
<dbReference type="InterPro" id="IPR002129">
    <property type="entry name" value="PyrdxlP-dep_de-COase"/>
</dbReference>
<evidence type="ECO:0000256" key="5">
    <source>
        <dbReference type="ARBA" id="ARBA00022584"/>
    </source>
</evidence>
<sequence>MFHNKSPFKRDLSKELVDYITQYLVTIRERKVIPDVKPGYMKELLPDSAPTEPEDWESIFSDIERVIMTGASSPACTELKIHVLDWLCKALGLPSFFMHHHPDSRGGGVLQVSDYTDGALLAARKDKILQLQAELEQDVDDSVLNSRMVAYASDQINSTKKAGLISLIKIRFLPTDEQFSLRGDALKKAIQEDKKKGLVPLFLCATLGTTGVCAFDHLTELGPVCAEEGMWLHVDTAYAGSAYVCPELRWSLKGVEFAHSFAFNPIKLMMVHIDSTAFWVKDKYKLQQTFTVNPLYLKHEYSQERTDFMHWQIPLSRRFHSLKLWFVLRSFGLRCLQARIRHLFESYITKDPNFEVPVERHLGLVVFRLKVCNTYYHIKFCNIFLTDGFHLASLISIVVCHLHNSENVWRAF</sequence>
<comment type="similarity">
    <text evidence="2 10">Belongs to the group II decarboxylase family.</text>
</comment>
<dbReference type="GO" id="GO:0042423">
    <property type="term" value="P:catecholamine biosynthetic process"/>
    <property type="evidence" value="ECO:0007669"/>
    <property type="project" value="UniProtKB-KW"/>
</dbReference>
<evidence type="ECO:0000313" key="11">
    <source>
        <dbReference type="Ensembl" id="ENSMMOP00000024565.1"/>
    </source>
</evidence>
<evidence type="ECO:0000256" key="2">
    <source>
        <dbReference type="ARBA" id="ARBA00009533"/>
    </source>
</evidence>
<dbReference type="InterPro" id="IPR010977">
    <property type="entry name" value="Aromatic_deC"/>
</dbReference>